<comment type="caution">
    <text evidence="3">The sequence shown here is derived from an EMBL/GenBank/DDBJ whole genome shotgun (WGS) entry which is preliminary data.</text>
</comment>
<reference evidence="3 4" key="1">
    <citation type="submission" date="2017-08" db="EMBL/GenBank/DDBJ databases">
        <title>Phylogenetic analysis of Mycobacterium avium complex whole genomes.</title>
        <authorList>
            <person name="Caverly L.J."/>
            <person name="Spilker T."/>
            <person name="Lipuma J."/>
        </authorList>
    </citation>
    <scope>NUCLEOTIDE SEQUENCE [LARGE SCALE GENOMIC DNA]</scope>
    <source>
        <strain evidence="3 4">FLAC0165</strain>
    </source>
</reference>
<dbReference type="InterPro" id="IPR007969">
    <property type="entry name" value="DUF732"/>
</dbReference>
<dbReference type="Pfam" id="PF05305">
    <property type="entry name" value="DUF732"/>
    <property type="match status" value="1"/>
</dbReference>
<proteinExistence type="predicted"/>
<dbReference type="EMBL" id="NSFD01000020">
    <property type="protein sequence ID" value="PBA26890.1"/>
    <property type="molecule type" value="Genomic_DNA"/>
</dbReference>
<feature type="region of interest" description="Disordered" evidence="1">
    <location>
        <begin position="196"/>
        <end position="328"/>
    </location>
</feature>
<dbReference type="AlphaFoldDB" id="A0A2A2ZKI5"/>
<accession>A0A2A2ZKI5</accession>
<sequence>MFAGITSHAGALVTATVVLAGTAIVGAGTVAADPDQDDQFLALLVEKKIPARRNVPSLIATAHKVCRKLDGGMPVDDVVDLMRNTAFNVDPIERQYPPERITRTLTRFITAAVEVYCPYDQQKIASITAMASPAPGSHDPTHGVAASTHDTVSSASGPREPPSRLDMINMLAEWQEPMGTVVVRLPHLIDGAKFVAGRSGNDRSDGHARGTMLGSLTGAVPEGDSDLPNPPQIPPPPPPTAHNLIPPRPNAVPPPPKQPPPPLEPPPPPQQAEPPAAAPQPGGTAGGGGGGDGGAGTGGGGSGGNGGGGPVQSAPAPHMPPGFVRLAP</sequence>
<dbReference type="Proteomes" id="UP000217768">
    <property type="component" value="Unassembled WGS sequence"/>
</dbReference>
<feature type="compositionally biased region" description="Pro residues" evidence="1">
    <location>
        <begin position="228"/>
        <end position="278"/>
    </location>
</feature>
<gene>
    <name evidence="3" type="ORF">CKJ66_10275</name>
</gene>
<feature type="domain" description="DUF732" evidence="2">
    <location>
        <begin position="36"/>
        <end position="118"/>
    </location>
</feature>
<evidence type="ECO:0000256" key="1">
    <source>
        <dbReference type="SAM" id="MobiDB-lite"/>
    </source>
</evidence>
<feature type="region of interest" description="Disordered" evidence="1">
    <location>
        <begin position="131"/>
        <end position="164"/>
    </location>
</feature>
<evidence type="ECO:0000313" key="3">
    <source>
        <dbReference type="EMBL" id="PBA26890.1"/>
    </source>
</evidence>
<evidence type="ECO:0000259" key="2">
    <source>
        <dbReference type="Pfam" id="PF05305"/>
    </source>
</evidence>
<organism evidence="3 4">
    <name type="scientific">Mycobacterium avium</name>
    <dbReference type="NCBI Taxonomy" id="1764"/>
    <lineage>
        <taxon>Bacteria</taxon>
        <taxon>Bacillati</taxon>
        <taxon>Actinomycetota</taxon>
        <taxon>Actinomycetes</taxon>
        <taxon>Mycobacteriales</taxon>
        <taxon>Mycobacteriaceae</taxon>
        <taxon>Mycobacterium</taxon>
        <taxon>Mycobacterium avium complex (MAC)</taxon>
    </lineage>
</organism>
<feature type="compositionally biased region" description="Gly residues" evidence="1">
    <location>
        <begin position="283"/>
        <end position="310"/>
    </location>
</feature>
<protein>
    <submittedName>
        <fullName evidence="3">DUF732 domain-containing protein</fullName>
    </submittedName>
</protein>
<evidence type="ECO:0000313" key="4">
    <source>
        <dbReference type="Proteomes" id="UP000217768"/>
    </source>
</evidence>
<name>A0A2A2ZKI5_MYCAV</name>
<dbReference type="RefSeq" id="WP_080688264.1">
    <property type="nucleotide sequence ID" value="NZ_NSEU01000026.1"/>
</dbReference>